<evidence type="ECO:0000313" key="1">
    <source>
        <dbReference type="EMBL" id="RFD18775.1"/>
    </source>
</evidence>
<proteinExistence type="predicted"/>
<gene>
    <name evidence="1" type="ORF">DY926_14610</name>
</gene>
<dbReference type="Proteomes" id="UP000262371">
    <property type="component" value="Unassembled WGS sequence"/>
</dbReference>
<dbReference type="EMBL" id="QUWV01000151">
    <property type="protein sequence ID" value="RFD18775.1"/>
    <property type="molecule type" value="Genomic_DNA"/>
</dbReference>
<keyword evidence="2" id="KW-1185">Reference proteome</keyword>
<name>A0A371YX29_9PROT</name>
<reference evidence="1 2" key="1">
    <citation type="submission" date="2018-08" db="EMBL/GenBank/DDBJ databases">
        <title>Komagataeibacter sp. AV 382.</title>
        <authorList>
            <person name="Skraban J."/>
            <person name="Trcek J."/>
        </authorList>
    </citation>
    <scope>NUCLEOTIDE SEQUENCE [LARGE SCALE GENOMIC DNA]</scope>
    <source>
        <strain evidence="1 2">AV 382</strain>
    </source>
</reference>
<comment type="caution">
    <text evidence="1">The sequence shown here is derived from an EMBL/GenBank/DDBJ whole genome shotgun (WGS) entry which is preliminary data.</text>
</comment>
<sequence>MQAGHHKVAGLFLFRACPGHQVAMGDEMFYFRLLHGPHMAHRVTPAFSSSRFVTSRDFD</sequence>
<accession>A0A371YX29</accession>
<dbReference type="AlphaFoldDB" id="A0A371YX29"/>
<protein>
    <submittedName>
        <fullName evidence="1">Uncharacterized protein</fullName>
    </submittedName>
</protein>
<organism evidence="1 2">
    <name type="scientific">Komagataeibacter melaceti</name>
    <dbReference type="NCBI Taxonomy" id="2766577"/>
    <lineage>
        <taxon>Bacteria</taxon>
        <taxon>Pseudomonadati</taxon>
        <taxon>Pseudomonadota</taxon>
        <taxon>Alphaproteobacteria</taxon>
        <taxon>Acetobacterales</taxon>
        <taxon>Acetobacteraceae</taxon>
        <taxon>Komagataeibacter</taxon>
    </lineage>
</organism>
<evidence type="ECO:0000313" key="2">
    <source>
        <dbReference type="Proteomes" id="UP000262371"/>
    </source>
</evidence>